<protein>
    <submittedName>
        <fullName evidence="1">SusD/RagB-like outer membrane lipoprotein</fullName>
    </submittedName>
</protein>
<dbReference type="InterPro" id="IPR024302">
    <property type="entry name" value="SusD-like"/>
</dbReference>
<dbReference type="InterPro" id="IPR011990">
    <property type="entry name" value="TPR-like_helical_dom_sf"/>
</dbReference>
<dbReference type="Pfam" id="PF12741">
    <property type="entry name" value="SusD-like"/>
    <property type="match status" value="1"/>
</dbReference>
<evidence type="ECO:0000313" key="1">
    <source>
        <dbReference type="EMBL" id="TDW97453.1"/>
    </source>
</evidence>
<dbReference type="OrthoDB" id="843771at2"/>
<dbReference type="PROSITE" id="PS51257">
    <property type="entry name" value="PROKAR_LIPOPROTEIN"/>
    <property type="match status" value="1"/>
</dbReference>
<keyword evidence="2" id="KW-1185">Reference proteome</keyword>
<dbReference type="AlphaFoldDB" id="A0A4R8DI92"/>
<keyword evidence="1" id="KW-0449">Lipoprotein</keyword>
<organism evidence="1 2">
    <name type="scientific">Dinghuibacter silviterrae</name>
    <dbReference type="NCBI Taxonomy" id="1539049"/>
    <lineage>
        <taxon>Bacteria</taxon>
        <taxon>Pseudomonadati</taxon>
        <taxon>Bacteroidota</taxon>
        <taxon>Chitinophagia</taxon>
        <taxon>Chitinophagales</taxon>
        <taxon>Chitinophagaceae</taxon>
        <taxon>Dinghuibacter</taxon>
    </lineage>
</organism>
<sequence length="522" mass="57013">MKSIYIAGILFVLAGCTKNFKDYNTDPTGTPNQDLNVATLFIPLEQEIMYIQDDGYQTGQNLNADVYAGYAMPDQTFGQALDNANYVFIDSWNTEAFSSIYTKLIGPIKNQLAATGVSTTNPDYWAIALIVEVEAIDRITDKFGPVPYSKVGTSMVSVPYDSQQSIYQQMFLQLDTAVANLQAYIAAQPGSKPLASYDAIFGGDYTLWLKFANSLRLRLAMHLVKVDPATAQAQGQKALSAGGGLLSAATDVAAVLASSANGNDYWQITDSYGDNSMNASIQSYMTGYNDPRLPVYFMPDTNAGHTSQYTGIRIGCNIPPKPFYSGFSKYNYNTTFTISAPEVIMTAAEVWFLKAEAAVRGWTGAGDAKTDYETGILTSMTQYGVNGATYITDSTSKPADYVDYLNATNNAPAQSTITIKWDPTASNEVQLERIITQKWLAMFPEGQEAWTEFRRTGYPRLFPVVVNNSGGTIDTKIQVRRLAYPHSEATQNPAGLKTGLSLLGGPDNGGTRLWWDIAKGNF</sequence>
<dbReference type="EMBL" id="SODV01000002">
    <property type="protein sequence ID" value="TDW97453.1"/>
    <property type="molecule type" value="Genomic_DNA"/>
</dbReference>
<dbReference type="RefSeq" id="WP_133999715.1">
    <property type="nucleotide sequence ID" value="NZ_SODV01000002.1"/>
</dbReference>
<dbReference type="Gene3D" id="1.25.40.390">
    <property type="match status" value="1"/>
</dbReference>
<name>A0A4R8DI92_9BACT</name>
<dbReference type="Proteomes" id="UP000294498">
    <property type="component" value="Unassembled WGS sequence"/>
</dbReference>
<comment type="caution">
    <text evidence="1">The sequence shown here is derived from an EMBL/GenBank/DDBJ whole genome shotgun (WGS) entry which is preliminary data.</text>
</comment>
<gene>
    <name evidence="1" type="ORF">EDB95_5303</name>
</gene>
<proteinExistence type="predicted"/>
<dbReference type="SUPFAM" id="SSF48452">
    <property type="entry name" value="TPR-like"/>
    <property type="match status" value="1"/>
</dbReference>
<reference evidence="1 2" key="1">
    <citation type="submission" date="2019-03" db="EMBL/GenBank/DDBJ databases">
        <title>Genomic Encyclopedia of Type Strains, Phase IV (KMG-IV): sequencing the most valuable type-strain genomes for metagenomic binning, comparative biology and taxonomic classification.</title>
        <authorList>
            <person name="Goeker M."/>
        </authorList>
    </citation>
    <scope>NUCLEOTIDE SEQUENCE [LARGE SCALE GENOMIC DNA]</scope>
    <source>
        <strain evidence="1 2">DSM 100059</strain>
    </source>
</reference>
<evidence type="ECO:0000313" key="2">
    <source>
        <dbReference type="Proteomes" id="UP000294498"/>
    </source>
</evidence>
<accession>A0A4R8DI92</accession>